<dbReference type="Gene3D" id="2.40.160.20">
    <property type="match status" value="1"/>
</dbReference>
<keyword evidence="3" id="KW-1185">Reference proteome</keyword>
<evidence type="ECO:0000256" key="1">
    <source>
        <dbReference type="SAM" id="SignalP"/>
    </source>
</evidence>
<dbReference type="GO" id="GO:0055085">
    <property type="term" value="P:transmembrane transport"/>
    <property type="evidence" value="ECO:0007669"/>
    <property type="project" value="TreeGrafter"/>
</dbReference>
<protein>
    <submittedName>
        <fullName evidence="2">OmpW family protein</fullName>
    </submittedName>
</protein>
<reference evidence="2 3" key="1">
    <citation type="journal article" date="2013" name="Genome Announc.">
        <title>Genome Sequence of the Pyrene- and Fluoranthene-Degrading Bacterium Cycloclasticus sp. Strain PY97M.</title>
        <authorList>
            <person name="Cui Z."/>
            <person name="Xu G."/>
            <person name="Li Q."/>
            <person name="Gao W."/>
            <person name="Zheng L."/>
        </authorList>
    </citation>
    <scope>NUCLEOTIDE SEQUENCE [LARGE SCALE GENOMIC DNA]</scope>
    <source>
        <strain evidence="2 3">PY97M</strain>
    </source>
</reference>
<sequence>MKLIKNTTVLCAALGLTVIATPSLSYETGDLIVRGRIISVDPQDDSSSVSINGASVAGSGASVNSDIMPELDFTYMLDPHWGLELILAYTEHKVDAGGSLGGLNQIGDTKVLPPTLTLQYHFAPTSNIRPYVGAGINYTHFFDSTVKGALDAPGADLEIDDSWGLAAQAGVDIDLNDTWFVNFDVKYIDIEADAHIKNGANIKVDIDIDPIVWGIGIGRTF</sequence>
<dbReference type="InterPro" id="IPR011250">
    <property type="entry name" value="OMP/PagP_B-barrel"/>
</dbReference>
<keyword evidence="1" id="KW-0732">Signal</keyword>
<dbReference type="InterPro" id="IPR005618">
    <property type="entry name" value="OMPW"/>
</dbReference>
<dbReference type="PANTHER" id="PTHR36920:SF1">
    <property type="entry name" value="OUTER MEMBRANE PROTEIN W"/>
    <property type="match status" value="1"/>
</dbReference>
<name>A0AB33Z4C1_9GAMM</name>
<proteinExistence type="predicted"/>
<dbReference type="RefSeq" id="WP_016389628.1">
    <property type="nucleotide sequence ID" value="NZ_FQZJ01000002.1"/>
</dbReference>
<gene>
    <name evidence="2" type="ORF">L196_01125</name>
</gene>
<dbReference type="PANTHER" id="PTHR36920">
    <property type="match status" value="1"/>
</dbReference>
<evidence type="ECO:0000313" key="3">
    <source>
        <dbReference type="Proteomes" id="UP000015462"/>
    </source>
</evidence>
<dbReference type="AlphaFoldDB" id="A0AB33Z4C1"/>
<organism evidence="2 3">
    <name type="scientific">Cycloclasticus pugetii</name>
    <dbReference type="NCBI Taxonomy" id="34068"/>
    <lineage>
        <taxon>Bacteria</taxon>
        <taxon>Pseudomonadati</taxon>
        <taxon>Pseudomonadota</taxon>
        <taxon>Gammaproteobacteria</taxon>
        <taxon>Thiotrichales</taxon>
        <taxon>Piscirickettsiaceae</taxon>
        <taxon>Cycloclasticus</taxon>
    </lineage>
</organism>
<evidence type="ECO:0000313" key="2">
    <source>
        <dbReference type="EMBL" id="EPD14058.1"/>
    </source>
</evidence>
<accession>A0AB33Z4C1</accession>
<feature type="chain" id="PRO_5044311199" evidence="1">
    <location>
        <begin position="26"/>
        <end position="221"/>
    </location>
</feature>
<dbReference type="GO" id="GO:0019867">
    <property type="term" value="C:outer membrane"/>
    <property type="evidence" value="ECO:0007669"/>
    <property type="project" value="InterPro"/>
</dbReference>
<feature type="signal peptide" evidence="1">
    <location>
        <begin position="1"/>
        <end position="25"/>
    </location>
</feature>
<dbReference type="SUPFAM" id="SSF56925">
    <property type="entry name" value="OMPA-like"/>
    <property type="match status" value="1"/>
</dbReference>
<dbReference type="Pfam" id="PF03922">
    <property type="entry name" value="OmpW"/>
    <property type="match status" value="1"/>
</dbReference>
<comment type="caution">
    <text evidence="2">The sequence shown here is derived from an EMBL/GenBank/DDBJ whole genome shotgun (WGS) entry which is preliminary data.</text>
</comment>
<dbReference type="Proteomes" id="UP000015462">
    <property type="component" value="Unassembled WGS sequence"/>
</dbReference>
<dbReference type="EMBL" id="ASHL01000001">
    <property type="protein sequence ID" value="EPD14058.1"/>
    <property type="molecule type" value="Genomic_DNA"/>
</dbReference>